<protein>
    <submittedName>
        <fullName evidence="1">Major capsid protein</fullName>
    </submittedName>
</protein>
<accession>A0A8S5LC64</accession>
<organism evidence="1">
    <name type="scientific">Siphoviridae sp. cttU829</name>
    <dbReference type="NCBI Taxonomy" id="2823605"/>
    <lineage>
        <taxon>Viruses</taxon>
        <taxon>Duplodnaviria</taxon>
        <taxon>Heunggongvirae</taxon>
        <taxon>Uroviricota</taxon>
        <taxon>Caudoviricetes</taxon>
    </lineage>
</organism>
<sequence>MAKQLPNILMNPVNVESLQELIEYSIDQDENLSDYLEIKKVKNGDPVAFIGEMDAIGKKGSGCDPVFDDIGMKNAQKRWALGNWQAPMKMCYDEIEGTVADYCLHQGTAIGDITDIDFTNEILLPRIERGLKKMLWRIIWFGDTDAKTIANGGTLTNGTDTSLFTACDGLWKRIFAQCATSSKQLTAIAANTKTTAADQKAEMFKKGVATDLVDTILMNADSRIIDDPDAMLFMTRSMADALTYDLKKVHNLILPWEKVFDGVKVASYNGVKVARVSIFDRCINAFENTGTKLNKPYRAVFANKKQLMAGCPADSLISYLDVWYEKIKRRMYIDVQGKLGTSLLEDDMFHAAY</sequence>
<dbReference type="EMBL" id="BK014681">
    <property type="protein sequence ID" value="DAD67554.1"/>
    <property type="molecule type" value="Genomic_DNA"/>
</dbReference>
<name>A0A8S5LC64_9CAUD</name>
<evidence type="ECO:0000313" key="1">
    <source>
        <dbReference type="EMBL" id="DAD67554.1"/>
    </source>
</evidence>
<reference evidence="1" key="1">
    <citation type="journal article" date="2021" name="Proc. Natl. Acad. Sci. U.S.A.">
        <title>A Catalog of Tens of Thousands of Viruses from Human Metagenomes Reveals Hidden Associations with Chronic Diseases.</title>
        <authorList>
            <person name="Tisza M.J."/>
            <person name="Buck C.B."/>
        </authorList>
    </citation>
    <scope>NUCLEOTIDE SEQUENCE</scope>
    <source>
        <strain evidence="1">CttU829</strain>
    </source>
</reference>
<proteinExistence type="predicted"/>